<reference evidence="1 2" key="1">
    <citation type="journal article" date="2023" name="Arcadia Sci">
        <title>De novo assembly of a long-read Amblyomma americanum tick genome.</title>
        <authorList>
            <person name="Chou S."/>
            <person name="Poskanzer K.E."/>
            <person name="Rollins M."/>
            <person name="Thuy-Boun P.S."/>
        </authorList>
    </citation>
    <scope>NUCLEOTIDE SEQUENCE [LARGE SCALE GENOMIC DNA]</scope>
    <source>
        <strain evidence="1">F_SG_1</strain>
        <tissue evidence="1">Salivary glands</tissue>
    </source>
</reference>
<evidence type="ECO:0000313" key="2">
    <source>
        <dbReference type="Proteomes" id="UP001321473"/>
    </source>
</evidence>
<feature type="non-terminal residue" evidence="1">
    <location>
        <position position="1"/>
    </location>
</feature>
<sequence>NLSTQRPFHYCRWEGEETRERTWEAPATRRHTRGRSFFVVMEATGRGIAHHVSRRRMFRSRISLG</sequence>
<organism evidence="1 2">
    <name type="scientific">Amblyomma americanum</name>
    <name type="common">Lone star tick</name>
    <dbReference type="NCBI Taxonomy" id="6943"/>
    <lineage>
        <taxon>Eukaryota</taxon>
        <taxon>Metazoa</taxon>
        <taxon>Ecdysozoa</taxon>
        <taxon>Arthropoda</taxon>
        <taxon>Chelicerata</taxon>
        <taxon>Arachnida</taxon>
        <taxon>Acari</taxon>
        <taxon>Parasitiformes</taxon>
        <taxon>Ixodida</taxon>
        <taxon>Ixodoidea</taxon>
        <taxon>Ixodidae</taxon>
        <taxon>Amblyomminae</taxon>
        <taxon>Amblyomma</taxon>
    </lineage>
</organism>
<keyword evidence="2" id="KW-1185">Reference proteome</keyword>
<proteinExistence type="predicted"/>
<evidence type="ECO:0000313" key="1">
    <source>
        <dbReference type="EMBL" id="KAK8787116.1"/>
    </source>
</evidence>
<comment type="caution">
    <text evidence="1">The sequence shown here is derived from an EMBL/GenBank/DDBJ whole genome shotgun (WGS) entry which is preliminary data.</text>
</comment>
<protein>
    <submittedName>
        <fullName evidence="1">Uncharacterized protein</fullName>
    </submittedName>
</protein>
<accession>A0AAQ4FJ83</accession>
<dbReference type="EMBL" id="JARKHS020002093">
    <property type="protein sequence ID" value="KAK8787116.1"/>
    <property type="molecule type" value="Genomic_DNA"/>
</dbReference>
<name>A0AAQ4FJ83_AMBAM</name>
<dbReference type="Proteomes" id="UP001321473">
    <property type="component" value="Unassembled WGS sequence"/>
</dbReference>
<dbReference type="AlphaFoldDB" id="A0AAQ4FJ83"/>
<gene>
    <name evidence="1" type="ORF">V5799_023108</name>
</gene>